<evidence type="ECO:0000256" key="1">
    <source>
        <dbReference type="ARBA" id="ARBA00004286"/>
    </source>
</evidence>
<dbReference type="Pfam" id="PF00856">
    <property type="entry name" value="SET"/>
    <property type="match status" value="1"/>
</dbReference>
<gene>
    <name evidence="10" type="ORF">PMAYCL1PPCAC_03819</name>
</gene>
<comment type="subcellular location">
    <subcellularLocation>
        <location evidence="1">Chromosome</location>
    </subcellularLocation>
</comment>
<sequence>GMNRDPDLIIPDFSRMRLEGVRRRSKPEPIECITLSDTEESSGKEVRAVSLAVSDPASRAQSEDSRSSHDSLPVLRTRKKQPTPVLPKQEERKWKTAAEIAAESLDTKQRKWQIAKQEAEKKDPEDEDIDNFIRENQDKPNSYWDTLTAKMEKMKKGFEIDYLITTESHPKPLAGKHEVWVLTKWSNYAVPTWNLNTDVNTDVKKNADQLVMMEGKLEMEKRLASTLTTTLGGQAAFDYAFPNRWTEAYGELGKYVEDERCLYLNKTRAWEWRMNFEYQAMNKALKNDGQVPPIYVINWVDEGVVPGMDNDFKFITKLKHTQLVANILANTDEMGWVKCCQEEDQFRCKTSCSMPKEHYSAMSDCCGAKYGAVIHYDKRRMHARMVDPTYVETAPEVGEATKTQRKKKKTKEKKKREDEEEANKVIVPAQLTSHEVENGIILECTKECGCVHDQCRQQLVQRGRQIPLIVFREDAVKGWGLRAGADIKLGEFVTEYVGEVLTAAEQAEHHFGSHYMFTMRFGWAENMLRTDRVRNVPAGEKNIIRRHKPFSVDATNMGNESRFINHSCEPNLVAMAVFVERHGEFYHRIALFARKNIAFGEELTFDYFPSDKDIGAWRSMFDKCRCGTESCKLKERESEDSSDDETASVVSSVDSFLSDDEEYQRVKEVKEKKKCGKKGKKNKK</sequence>
<dbReference type="InterPro" id="IPR050973">
    <property type="entry name" value="H3K9_Histone-Lys_N-MTase"/>
</dbReference>
<dbReference type="PANTHER" id="PTHR46223:SF3">
    <property type="entry name" value="HISTONE-LYSINE N-METHYLTRANSFERASE SET-23"/>
    <property type="match status" value="1"/>
</dbReference>
<feature type="non-terminal residue" evidence="10">
    <location>
        <position position="684"/>
    </location>
</feature>
<dbReference type="PANTHER" id="PTHR46223">
    <property type="entry name" value="HISTONE-LYSINE N-METHYLTRANSFERASE SUV39H"/>
    <property type="match status" value="1"/>
</dbReference>
<keyword evidence="5" id="KW-0949">S-adenosyl-L-methionine</keyword>
<evidence type="ECO:0000256" key="2">
    <source>
        <dbReference type="ARBA" id="ARBA00022454"/>
    </source>
</evidence>
<dbReference type="SMART" id="SM00317">
    <property type="entry name" value="SET"/>
    <property type="match status" value="1"/>
</dbReference>
<dbReference type="GO" id="GO:0008168">
    <property type="term" value="F:methyltransferase activity"/>
    <property type="evidence" value="ECO:0007669"/>
    <property type="project" value="UniProtKB-KW"/>
</dbReference>
<keyword evidence="7" id="KW-0862">Zinc</keyword>
<keyword evidence="6" id="KW-0479">Metal-binding</keyword>
<dbReference type="GO" id="GO:0046872">
    <property type="term" value="F:metal ion binding"/>
    <property type="evidence" value="ECO:0007669"/>
    <property type="project" value="UniProtKB-KW"/>
</dbReference>
<keyword evidence="2" id="KW-0158">Chromosome</keyword>
<keyword evidence="4" id="KW-0808">Transferase</keyword>
<name>A0AAN4Z5C4_9BILA</name>
<feature type="compositionally biased region" description="Low complexity" evidence="8">
    <location>
        <begin position="647"/>
        <end position="656"/>
    </location>
</feature>
<dbReference type="Gene3D" id="2.170.270.10">
    <property type="entry name" value="SET domain"/>
    <property type="match status" value="1"/>
</dbReference>
<dbReference type="GO" id="GO:0005694">
    <property type="term" value="C:chromosome"/>
    <property type="evidence" value="ECO:0007669"/>
    <property type="project" value="UniProtKB-SubCell"/>
</dbReference>
<evidence type="ECO:0000256" key="5">
    <source>
        <dbReference type="ARBA" id="ARBA00022691"/>
    </source>
</evidence>
<dbReference type="SUPFAM" id="SSF82199">
    <property type="entry name" value="SET domain"/>
    <property type="match status" value="1"/>
</dbReference>
<feature type="region of interest" description="Disordered" evidence="8">
    <location>
        <begin position="396"/>
        <end position="421"/>
    </location>
</feature>
<proteinExistence type="predicted"/>
<evidence type="ECO:0000256" key="7">
    <source>
        <dbReference type="ARBA" id="ARBA00022833"/>
    </source>
</evidence>
<evidence type="ECO:0000259" key="9">
    <source>
        <dbReference type="PROSITE" id="PS50280"/>
    </source>
</evidence>
<organism evidence="10 11">
    <name type="scientific">Pristionchus mayeri</name>
    <dbReference type="NCBI Taxonomy" id="1317129"/>
    <lineage>
        <taxon>Eukaryota</taxon>
        <taxon>Metazoa</taxon>
        <taxon>Ecdysozoa</taxon>
        <taxon>Nematoda</taxon>
        <taxon>Chromadorea</taxon>
        <taxon>Rhabditida</taxon>
        <taxon>Rhabditina</taxon>
        <taxon>Diplogasteromorpha</taxon>
        <taxon>Diplogasteroidea</taxon>
        <taxon>Neodiplogasteridae</taxon>
        <taxon>Pristionchus</taxon>
    </lineage>
</organism>
<feature type="non-terminal residue" evidence="10">
    <location>
        <position position="1"/>
    </location>
</feature>
<evidence type="ECO:0000256" key="4">
    <source>
        <dbReference type="ARBA" id="ARBA00022679"/>
    </source>
</evidence>
<accession>A0AAN4Z5C4</accession>
<dbReference type="InterPro" id="IPR001214">
    <property type="entry name" value="SET_dom"/>
</dbReference>
<dbReference type="GO" id="GO:0032259">
    <property type="term" value="P:methylation"/>
    <property type="evidence" value="ECO:0007669"/>
    <property type="project" value="UniProtKB-KW"/>
</dbReference>
<dbReference type="Proteomes" id="UP001328107">
    <property type="component" value="Unassembled WGS sequence"/>
</dbReference>
<evidence type="ECO:0000256" key="6">
    <source>
        <dbReference type="ARBA" id="ARBA00022723"/>
    </source>
</evidence>
<evidence type="ECO:0000313" key="10">
    <source>
        <dbReference type="EMBL" id="GMR33624.1"/>
    </source>
</evidence>
<comment type="caution">
    <text evidence="10">The sequence shown here is derived from an EMBL/GenBank/DDBJ whole genome shotgun (WGS) entry which is preliminary data.</text>
</comment>
<dbReference type="AlphaFoldDB" id="A0AAN4Z5C4"/>
<dbReference type="InterPro" id="IPR046341">
    <property type="entry name" value="SET_dom_sf"/>
</dbReference>
<feature type="domain" description="SET" evidence="9">
    <location>
        <begin position="467"/>
        <end position="608"/>
    </location>
</feature>
<dbReference type="EMBL" id="BTRK01000001">
    <property type="protein sequence ID" value="GMR33624.1"/>
    <property type="molecule type" value="Genomic_DNA"/>
</dbReference>
<evidence type="ECO:0000256" key="8">
    <source>
        <dbReference type="SAM" id="MobiDB-lite"/>
    </source>
</evidence>
<dbReference type="PROSITE" id="PS50280">
    <property type="entry name" value="SET"/>
    <property type="match status" value="1"/>
</dbReference>
<keyword evidence="3" id="KW-0489">Methyltransferase</keyword>
<reference evidence="11" key="1">
    <citation type="submission" date="2022-10" db="EMBL/GenBank/DDBJ databases">
        <title>Genome assembly of Pristionchus species.</title>
        <authorList>
            <person name="Yoshida K."/>
            <person name="Sommer R.J."/>
        </authorList>
    </citation>
    <scope>NUCLEOTIDE SEQUENCE [LARGE SCALE GENOMIC DNA]</scope>
    <source>
        <strain evidence="11">RS5460</strain>
    </source>
</reference>
<feature type="region of interest" description="Disordered" evidence="8">
    <location>
        <begin position="635"/>
        <end position="657"/>
    </location>
</feature>
<keyword evidence="11" id="KW-1185">Reference proteome</keyword>
<evidence type="ECO:0000256" key="3">
    <source>
        <dbReference type="ARBA" id="ARBA00022603"/>
    </source>
</evidence>
<feature type="region of interest" description="Disordered" evidence="8">
    <location>
        <begin position="21"/>
        <end position="94"/>
    </location>
</feature>
<protein>
    <recommendedName>
        <fullName evidence="9">SET domain-containing protein</fullName>
    </recommendedName>
</protein>
<feature type="compositionally biased region" description="Basic residues" evidence="8">
    <location>
        <begin position="403"/>
        <end position="414"/>
    </location>
</feature>
<evidence type="ECO:0000313" key="11">
    <source>
        <dbReference type="Proteomes" id="UP001328107"/>
    </source>
</evidence>